<dbReference type="EMBL" id="MU117967">
    <property type="protein sequence ID" value="KAF9652785.1"/>
    <property type="molecule type" value="Genomic_DNA"/>
</dbReference>
<proteinExistence type="predicted"/>
<gene>
    <name evidence="1" type="ORF">BDM02DRAFT_3183459</name>
</gene>
<reference evidence="1" key="2">
    <citation type="journal article" date="2020" name="Nat. Commun.">
        <title>Large-scale genome sequencing of mycorrhizal fungi provides insights into the early evolution of symbiotic traits.</title>
        <authorList>
            <person name="Miyauchi S."/>
            <person name="Kiss E."/>
            <person name="Kuo A."/>
            <person name="Drula E."/>
            <person name="Kohler A."/>
            <person name="Sanchez-Garcia M."/>
            <person name="Morin E."/>
            <person name="Andreopoulos B."/>
            <person name="Barry K.W."/>
            <person name="Bonito G."/>
            <person name="Buee M."/>
            <person name="Carver A."/>
            <person name="Chen C."/>
            <person name="Cichocki N."/>
            <person name="Clum A."/>
            <person name="Culley D."/>
            <person name="Crous P.W."/>
            <person name="Fauchery L."/>
            <person name="Girlanda M."/>
            <person name="Hayes R.D."/>
            <person name="Keri Z."/>
            <person name="LaButti K."/>
            <person name="Lipzen A."/>
            <person name="Lombard V."/>
            <person name="Magnuson J."/>
            <person name="Maillard F."/>
            <person name="Murat C."/>
            <person name="Nolan M."/>
            <person name="Ohm R.A."/>
            <person name="Pangilinan J."/>
            <person name="Pereira M.F."/>
            <person name="Perotto S."/>
            <person name="Peter M."/>
            <person name="Pfister S."/>
            <person name="Riley R."/>
            <person name="Sitrit Y."/>
            <person name="Stielow J.B."/>
            <person name="Szollosi G."/>
            <person name="Zifcakova L."/>
            <person name="Stursova M."/>
            <person name="Spatafora J.W."/>
            <person name="Tedersoo L."/>
            <person name="Vaario L.M."/>
            <person name="Yamada A."/>
            <person name="Yan M."/>
            <person name="Wang P."/>
            <person name="Xu J."/>
            <person name="Bruns T."/>
            <person name="Baldrian P."/>
            <person name="Vilgalys R."/>
            <person name="Dunand C."/>
            <person name="Henrissat B."/>
            <person name="Grigoriev I.V."/>
            <person name="Hibbett D."/>
            <person name="Nagy L.G."/>
            <person name="Martin F.M."/>
        </authorList>
    </citation>
    <scope>NUCLEOTIDE SEQUENCE</scope>
    <source>
        <strain evidence="1">P2</strain>
    </source>
</reference>
<organism evidence="1 2">
    <name type="scientific">Thelephora ganbajun</name>
    <name type="common">Ganba fungus</name>
    <dbReference type="NCBI Taxonomy" id="370292"/>
    <lineage>
        <taxon>Eukaryota</taxon>
        <taxon>Fungi</taxon>
        <taxon>Dikarya</taxon>
        <taxon>Basidiomycota</taxon>
        <taxon>Agaricomycotina</taxon>
        <taxon>Agaricomycetes</taxon>
        <taxon>Thelephorales</taxon>
        <taxon>Thelephoraceae</taxon>
        <taxon>Thelephora</taxon>
    </lineage>
</organism>
<evidence type="ECO:0000313" key="1">
    <source>
        <dbReference type="EMBL" id="KAF9652785.1"/>
    </source>
</evidence>
<keyword evidence="2" id="KW-1185">Reference proteome</keyword>
<accession>A0ACB6ZTT2</accession>
<evidence type="ECO:0000313" key="2">
    <source>
        <dbReference type="Proteomes" id="UP000886501"/>
    </source>
</evidence>
<reference evidence="1" key="1">
    <citation type="submission" date="2019-10" db="EMBL/GenBank/DDBJ databases">
        <authorList>
            <consortium name="DOE Joint Genome Institute"/>
            <person name="Kuo A."/>
            <person name="Miyauchi S."/>
            <person name="Kiss E."/>
            <person name="Drula E."/>
            <person name="Kohler A."/>
            <person name="Sanchez-Garcia M."/>
            <person name="Andreopoulos B."/>
            <person name="Barry K.W."/>
            <person name="Bonito G."/>
            <person name="Buee M."/>
            <person name="Carver A."/>
            <person name="Chen C."/>
            <person name="Cichocki N."/>
            <person name="Clum A."/>
            <person name="Culley D."/>
            <person name="Crous P.W."/>
            <person name="Fauchery L."/>
            <person name="Girlanda M."/>
            <person name="Hayes R."/>
            <person name="Keri Z."/>
            <person name="Labutti K."/>
            <person name="Lipzen A."/>
            <person name="Lombard V."/>
            <person name="Magnuson J."/>
            <person name="Maillard F."/>
            <person name="Morin E."/>
            <person name="Murat C."/>
            <person name="Nolan M."/>
            <person name="Ohm R."/>
            <person name="Pangilinan J."/>
            <person name="Pereira M."/>
            <person name="Perotto S."/>
            <person name="Peter M."/>
            <person name="Riley R."/>
            <person name="Sitrit Y."/>
            <person name="Stielow B."/>
            <person name="Szollosi G."/>
            <person name="Zifcakova L."/>
            <person name="Stursova M."/>
            <person name="Spatafora J.W."/>
            <person name="Tedersoo L."/>
            <person name="Vaario L.-M."/>
            <person name="Yamada A."/>
            <person name="Yan M."/>
            <person name="Wang P."/>
            <person name="Xu J."/>
            <person name="Bruns T."/>
            <person name="Baldrian P."/>
            <person name="Vilgalys R."/>
            <person name="Henrissat B."/>
            <person name="Grigoriev I.V."/>
            <person name="Hibbett D."/>
            <person name="Nagy L.G."/>
            <person name="Martin F.M."/>
        </authorList>
    </citation>
    <scope>NUCLEOTIDE SEQUENCE</scope>
    <source>
        <strain evidence="1">P2</strain>
    </source>
</reference>
<protein>
    <submittedName>
        <fullName evidence="1">Protein serine/threonine phosphatase 2C</fullName>
    </submittedName>
</protein>
<sequence>MNFTVKQAFADDLGLGWAGGMADWPIDYNSYTSEDAFCEALKAKATADIIATPNGIVAHTLTLQPYTKPVSTGNEDRHAVKYWELPSGQWTFVGVFDGHSGHETSEYTAKSLPPVVKSHLERVLTGDPNAGPNAIGHAFSKAIQVFDKSFEDNLKAVIPENFESLSDEELQAVINDQATGGRVYTKVMKCMRGACSVITVIDPAKENLWIVNLGDCEAVLGERRTPGLHKASILTSIHNATISAERERIHADHPGEEEATLNNRVLGALEPTRAIGDHSFKLPAVYTEKIFLNAQPGFRAPRIVRQFTARNKTPPYVSSVPEVQHRRLDKSVTNKVIVATDGLRDLYEGRLTVTEDLIKRWVHVVMEEGDGFGGHKALSLASDGLGEDLNMKSMRLTIDLDRAWLDDTTIVVITI</sequence>
<name>A0ACB6ZTT2_THEGA</name>
<comment type="caution">
    <text evidence="1">The sequence shown here is derived from an EMBL/GenBank/DDBJ whole genome shotgun (WGS) entry which is preliminary data.</text>
</comment>
<dbReference type="Proteomes" id="UP000886501">
    <property type="component" value="Unassembled WGS sequence"/>
</dbReference>